<proteinExistence type="predicted"/>
<feature type="transmembrane region" description="Helical" evidence="1">
    <location>
        <begin position="106"/>
        <end position="122"/>
    </location>
</feature>
<reference evidence="2" key="2">
    <citation type="submission" date="2021-04" db="EMBL/GenBank/DDBJ databases">
        <authorList>
            <person name="Chen X."/>
            <person name="Shi M."/>
            <person name="Wu W."/>
        </authorList>
    </citation>
    <scope>NUCLEOTIDE SEQUENCE</scope>
    <source>
        <strain evidence="2">Cxx6</strain>
    </source>
</reference>
<reference evidence="2" key="1">
    <citation type="journal article" date="2021" name="Viruses">
        <title>Discovery and Characterization of Actively Replicating DNA and Retro-Transcribing Viruses in Lower Vertebrate Hosts Based on RNA Sequencing.</title>
        <authorList>
            <person name="Chen X.X."/>
            <person name="Wu W.C."/>
            <person name="Shi M."/>
        </authorList>
    </citation>
    <scope>NUCLEOTIDE SEQUENCE</scope>
    <source>
        <strain evidence="2">Cxx6</strain>
    </source>
</reference>
<keyword evidence="1" id="KW-0472">Membrane</keyword>
<keyword evidence="1" id="KW-0812">Transmembrane</keyword>
<organism evidence="2">
    <name type="scientific">Ranid herpesvirus 4</name>
    <dbReference type="NCBI Taxonomy" id="2849006"/>
    <lineage>
        <taxon>Viruses</taxon>
        <taxon>Duplodnaviria</taxon>
        <taxon>Heunggongvirae</taxon>
        <taxon>Peploviricota</taxon>
        <taxon>Herviviricetes</taxon>
        <taxon>Herpesvirales</taxon>
    </lineage>
</organism>
<name>A0A8F3HSK3_9VIRU</name>
<protein>
    <submittedName>
        <fullName evidence="2">Uncharacterized protein</fullName>
    </submittedName>
</protein>
<feature type="transmembrane region" description="Helical" evidence="1">
    <location>
        <begin position="45"/>
        <end position="64"/>
    </location>
</feature>
<keyword evidence="1" id="KW-1133">Transmembrane helix</keyword>
<sequence length="190" mass="21396">MSCFVGLWILGVLISGGYIFLGFWLKIDLCFNITKEEYMVMKQSYFITGGVMLLLISLAVIRYASAKLNFIHTDHKKRVTEHLFHQTSDKSKATAKVVTHTQGTETIWIMCAALVPILTIYLETQMQPVVGHNIASKNAAQCWYTALCFGGLSILAGLSFMIVLTVFYFCTIRKRVIATEYMPVDAEDTM</sequence>
<dbReference type="EMBL" id="MZ244213">
    <property type="protein sequence ID" value="QWY26453.1"/>
    <property type="molecule type" value="Genomic_DNA"/>
</dbReference>
<feature type="transmembrane region" description="Helical" evidence="1">
    <location>
        <begin position="143"/>
        <end position="169"/>
    </location>
</feature>
<accession>A0A8F3HSK3</accession>
<evidence type="ECO:0000256" key="1">
    <source>
        <dbReference type="SAM" id="Phobius"/>
    </source>
</evidence>
<evidence type="ECO:0000313" key="2">
    <source>
        <dbReference type="EMBL" id="QWY26453.1"/>
    </source>
</evidence>
<feature type="transmembrane region" description="Helical" evidence="1">
    <location>
        <begin position="6"/>
        <end position="25"/>
    </location>
</feature>